<dbReference type="GO" id="GO:0006897">
    <property type="term" value="P:endocytosis"/>
    <property type="evidence" value="ECO:0007669"/>
    <property type="project" value="TreeGrafter"/>
</dbReference>
<name>A0A1R2C397_9CILI</name>
<feature type="domain" description="ENTH" evidence="2">
    <location>
        <begin position="12"/>
        <end position="143"/>
    </location>
</feature>
<dbReference type="PANTHER" id="PTHR12276">
    <property type="entry name" value="EPSIN/ENT-RELATED"/>
    <property type="match status" value="1"/>
</dbReference>
<evidence type="ECO:0000313" key="4">
    <source>
        <dbReference type="Proteomes" id="UP000187209"/>
    </source>
</evidence>
<reference evidence="3 4" key="1">
    <citation type="submission" date="2016-11" db="EMBL/GenBank/DDBJ databases">
        <title>The macronuclear genome of Stentor coeruleus: a giant cell with tiny introns.</title>
        <authorList>
            <person name="Slabodnick M."/>
            <person name="Ruby J.G."/>
            <person name="Reiff S.B."/>
            <person name="Swart E.C."/>
            <person name="Gosai S."/>
            <person name="Prabakaran S."/>
            <person name="Witkowska E."/>
            <person name="Larue G.E."/>
            <person name="Fisher S."/>
            <person name="Freeman R.M."/>
            <person name="Gunawardena J."/>
            <person name="Chu W."/>
            <person name="Stover N.A."/>
            <person name="Gregory B.D."/>
            <person name="Nowacki M."/>
            <person name="Derisi J."/>
            <person name="Roy S.W."/>
            <person name="Marshall W.F."/>
            <person name="Sood P."/>
        </authorList>
    </citation>
    <scope>NUCLEOTIDE SEQUENCE [LARGE SCALE GENOMIC DNA]</scope>
    <source>
        <strain evidence="3">WM001</strain>
    </source>
</reference>
<feature type="region of interest" description="Disordered" evidence="1">
    <location>
        <begin position="149"/>
        <end position="169"/>
    </location>
</feature>
<dbReference type="GO" id="GO:0005768">
    <property type="term" value="C:endosome"/>
    <property type="evidence" value="ECO:0007669"/>
    <property type="project" value="TreeGrafter"/>
</dbReference>
<dbReference type="GO" id="GO:0005543">
    <property type="term" value="F:phospholipid binding"/>
    <property type="evidence" value="ECO:0007669"/>
    <property type="project" value="TreeGrafter"/>
</dbReference>
<dbReference type="SUPFAM" id="SSF48464">
    <property type="entry name" value="ENTH/VHS domain"/>
    <property type="match status" value="1"/>
</dbReference>
<dbReference type="Gene3D" id="1.25.40.90">
    <property type="match status" value="1"/>
</dbReference>
<proteinExistence type="predicted"/>
<dbReference type="Pfam" id="PF01417">
    <property type="entry name" value="ENTH"/>
    <property type="match status" value="1"/>
</dbReference>
<sequence length="485" mass="54328">MDSLMKAVSGLKDRIVKSPLERSVLEACSDENWGSANTLLHDIAEKTFNQEERQTIMKTLWELLKSPPKEWRRLYKVLNLIEILMKFGSAPCLHEIQDEAFKIRMLQDFSYREGSEEKGIGVRDKAKYICSMLNDRNYYEEEKEKAKKTRSKFSGMTSNTGYTGKSDSSWRNDSYDPYVSKSYQNESSYTRSEPSREYTRETAYVEKKPSAEVSDIFKVPDVKPVKTGVWQDDQKKAPVVNMSIKPLSSTSGPSVQSIFDVPNVKKVHEPAKTQDLLGDAGFGGFVSAPQNDIFPSSPSKLPSPPAPSFPSVTTFPPVSNPIGGFQSTPLQNEKPSSYTNVLSGIFPNNPSPFSQTTPVNYPGTYIDPKPSGSFPQQNQDFNLLTGLYMPTNSIQNQNIPNPNPIRPAPTNQPMMNSGLKVNYNISNDSGATMSQIKLYGRTDFSDFKAAPETMNKPKDLESKLFNLDDLQAGQPKPKEIVKSRW</sequence>
<dbReference type="AlphaFoldDB" id="A0A1R2C397"/>
<evidence type="ECO:0000259" key="2">
    <source>
        <dbReference type="PROSITE" id="PS50942"/>
    </source>
</evidence>
<dbReference type="Proteomes" id="UP000187209">
    <property type="component" value="Unassembled WGS sequence"/>
</dbReference>
<keyword evidence="4" id="KW-1185">Reference proteome</keyword>
<organism evidence="3 4">
    <name type="scientific">Stentor coeruleus</name>
    <dbReference type="NCBI Taxonomy" id="5963"/>
    <lineage>
        <taxon>Eukaryota</taxon>
        <taxon>Sar</taxon>
        <taxon>Alveolata</taxon>
        <taxon>Ciliophora</taxon>
        <taxon>Postciliodesmatophora</taxon>
        <taxon>Heterotrichea</taxon>
        <taxon>Heterotrichida</taxon>
        <taxon>Stentoridae</taxon>
        <taxon>Stentor</taxon>
    </lineage>
</organism>
<protein>
    <recommendedName>
        <fullName evidence="2">ENTH domain-containing protein</fullName>
    </recommendedName>
</protein>
<dbReference type="SMART" id="SM00273">
    <property type="entry name" value="ENTH"/>
    <property type="match status" value="1"/>
</dbReference>
<feature type="compositionally biased region" description="Polar residues" evidence="1">
    <location>
        <begin position="152"/>
        <end position="167"/>
    </location>
</feature>
<feature type="region of interest" description="Disordered" evidence="1">
    <location>
        <begin position="181"/>
        <end position="204"/>
    </location>
</feature>
<accession>A0A1R2C397</accession>
<dbReference type="PROSITE" id="PS50942">
    <property type="entry name" value="ENTH"/>
    <property type="match status" value="1"/>
</dbReference>
<dbReference type="InterPro" id="IPR013809">
    <property type="entry name" value="ENTH"/>
</dbReference>
<dbReference type="PANTHER" id="PTHR12276:SF45">
    <property type="entry name" value="CLATHRIN INTERACTOR 1"/>
    <property type="match status" value="1"/>
</dbReference>
<dbReference type="GO" id="GO:0030276">
    <property type="term" value="F:clathrin binding"/>
    <property type="evidence" value="ECO:0007669"/>
    <property type="project" value="TreeGrafter"/>
</dbReference>
<dbReference type="InterPro" id="IPR008942">
    <property type="entry name" value="ENTH_VHS"/>
</dbReference>
<dbReference type="GO" id="GO:0030125">
    <property type="term" value="C:clathrin vesicle coat"/>
    <property type="evidence" value="ECO:0007669"/>
    <property type="project" value="TreeGrafter"/>
</dbReference>
<dbReference type="OrthoDB" id="4033880at2759"/>
<feature type="compositionally biased region" description="Basic and acidic residues" evidence="1">
    <location>
        <begin position="193"/>
        <end position="204"/>
    </location>
</feature>
<feature type="compositionally biased region" description="Polar residues" evidence="1">
    <location>
        <begin position="181"/>
        <end position="192"/>
    </location>
</feature>
<evidence type="ECO:0000256" key="1">
    <source>
        <dbReference type="SAM" id="MobiDB-lite"/>
    </source>
</evidence>
<dbReference type="EMBL" id="MPUH01000303">
    <property type="protein sequence ID" value="OMJ83439.1"/>
    <property type="molecule type" value="Genomic_DNA"/>
</dbReference>
<dbReference type="GO" id="GO:0005886">
    <property type="term" value="C:plasma membrane"/>
    <property type="evidence" value="ECO:0007669"/>
    <property type="project" value="TreeGrafter"/>
</dbReference>
<evidence type="ECO:0000313" key="3">
    <source>
        <dbReference type="EMBL" id="OMJ83439.1"/>
    </source>
</evidence>
<gene>
    <name evidence="3" type="ORF">SteCoe_15607</name>
</gene>
<comment type="caution">
    <text evidence="3">The sequence shown here is derived from an EMBL/GenBank/DDBJ whole genome shotgun (WGS) entry which is preliminary data.</text>
</comment>
<dbReference type="CDD" id="cd03571">
    <property type="entry name" value="ENTH"/>
    <property type="match status" value="1"/>
</dbReference>